<evidence type="ECO:0000313" key="1">
    <source>
        <dbReference type="EMBL" id="RFU63681.1"/>
    </source>
</evidence>
<dbReference type="Pfam" id="PF08863">
    <property type="entry name" value="YolD"/>
    <property type="match status" value="1"/>
</dbReference>
<dbReference type="EMBL" id="QVTE01000063">
    <property type="protein sequence ID" value="RFU63681.1"/>
    <property type="molecule type" value="Genomic_DNA"/>
</dbReference>
<proteinExistence type="predicted"/>
<protein>
    <submittedName>
        <fullName evidence="1">YolD-like family protein</fullName>
    </submittedName>
</protein>
<comment type="caution">
    <text evidence="1">The sequence shown here is derived from an EMBL/GenBank/DDBJ whole genome shotgun (WGS) entry which is preliminary data.</text>
</comment>
<keyword evidence="2" id="KW-1185">Reference proteome</keyword>
<sequence>MTLRDRGKLKWQGAFFMPEHVKMPRDMKTDYHRQAKPIIDEYEIDEFDRRICYAMEFNLAVKLTCWYDGFNEDICGRIHYMDPINQEVRLVTEEEAAERVKFADIVAVSVIE</sequence>
<accession>A0A372LCK1</accession>
<dbReference type="OrthoDB" id="2376882at2"/>
<dbReference type="PANTHER" id="PTHR40051">
    <property type="entry name" value="IG HYPOTHETICAL 15966"/>
    <property type="match status" value="1"/>
</dbReference>
<dbReference type="RefSeq" id="WP_117328369.1">
    <property type="nucleotide sequence ID" value="NZ_QVTE01000063.1"/>
</dbReference>
<dbReference type="AlphaFoldDB" id="A0A372LCK1"/>
<dbReference type="PANTHER" id="PTHR40051:SF1">
    <property type="entry name" value="YOLD-LIKE FAMILY PROTEIN"/>
    <property type="match status" value="1"/>
</dbReference>
<evidence type="ECO:0000313" key="2">
    <source>
        <dbReference type="Proteomes" id="UP000264541"/>
    </source>
</evidence>
<dbReference type="Proteomes" id="UP000264541">
    <property type="component" value="Unassembled WGS sequence"/>
</dbReference>
<reference evidence="1 2" key="1">
    <citation type="submission" date="2018-08" db="EMBL/GenBank/DDBJ databases">
        <title>Bacillus chawlae sp. nov., Bacillus glennii sp. nov., and Bacillus saganii sp. nov. Isolated from the Vehicle Assembly Building at Kennedy Space Center where the Viking Spacecraft were Assembled.</title>
        <authorList>
            <person name="Seuylemezian A."/>
            <person name="Vaishampayan P."/>
        </authorList>
    </citation>
    <scope>NUCLEOTIDE SEQUENCE [LARGE SCALE GENOMIC DNA]</scope>
    <source>
        <strain evidence="1 2">V47-23a</strain>
    </source>
</reference>
<name>A0A372LCK1_9BACI</name>
<organism evidence="1 2">
    <name type="scientific">Peribacillus saganii</name>
    <dbReference type="NCBI Taxonomy" id="2303992"/>
    <lineage>
        <taxon>Bacteria</taxon>
        <taxon>Bacillati</taxon>
        <taxon>Bacillota</taxon>
        <taxon>Bacilli</taxon>
        <taxon>Bacillales</taxon>
        <taxon>Bacillaceae</taxon>
        <taxon>Peribacillus</taxon>
    </lineage>
</organism>
<gene>
    <name evidence="1" type="ORF">D0469_19335</name>
</gene>
<dbReference type="InterPro" id="IPR014962">
    <property type="entry name" value="YolD"/>
</dbReference>